<dbReference type="InterPro" id="IPR048279">
    <property type="entry name" value="MdtK-like"/>
</dbReference>
<reference evidence="12" key="2">
    <citation type="submission" date="2015-04" db="EMBL/GenBank/DDBJ databases">
        <title>A butyrogenic pathway from the amino acid lysine in a human gut commensal.</title>
        <authorList>
            <person name="de Vos W.M."/>
            <person name="Bui N.T.P."/>
            <person name="Plugge C.M."/>
            <person name="Ritari J."/>
        </authorList>
    </citation>
    <scope>NUCLEOTIDE SEQUENCE [LARGE SCALE GENOMIC DNA]</scope>
    <source>
        <strain evidence="12">AF211</strain>
    </source>
</reference>
<evidence type="ECO:0000256" key="5">
    <source>
        <dbReference type="ARBA" id="ARBA00022475"/>
    </source>
</evidence>
<dbReference type="GO" id="GO:0046677">
    <property type="term" value="P:response to antibiotic"/>
    <property type="evidence" value="ECO:0007669"/>
    <property type="project" value="UniProtKB-KW"/>
</dbReference>
<reference evidence="11 12" key="1">
    <citation type="journal article" date="2015" name="Nat. Commun.">
        <title>Production of butyrate from lysine and the Amadori product fructoselysine by a human gut commensal.</title>
        <authorList>
            <person name="Bui T.P."/>
            <person name="Ritari J."/>
            <person name="Boeren S."/>
            <person name="de Waard P."/>
            <person name="Plugge C.M."/>
            <person name="de Vos W.M."/>
        </authorList>
    </citation>
    <scope>NUCLEOTIDE SEQUENCE [LARGE SCALE GENOMIC DNA]</scope>
    <source>
        <strain evidence="11 12">AF211</strain>
    </source>
</reference>
<evidence type="ECO:0000256" key="3">
    <source>
        <dbReference type="ARBA" id="ARBA00022106"/>
    </source>
</evidence>
<protein>
    <recommendedName>
        <fullName evidence="3">Multidrug export protein MepA</fullName>
    </recommendedName>
</protein>
<keyword evidence="4" id="KW-0813">Transport</keyword>
<evidence type="ECO:0000256" key="4">
    <source>
        <dbReference type="ARBA" id="ARBA00022448"/>
    </source>
</evidence>
<dbReference type="CDD" id="cd13143">
    <property type="entry name" value="MATE_MepA_like"/>
    <property type="match status" value="1"/>
</dbReference>
<proteinExistence type="inferred from homology"/>
<dbReference type="STRING" id="1297617.IB211_02277"/>
<feature type="transmembrane region" description="Helical" evidence="10">
    <location>
        <begin position="351"/>
        <end position="369"/>
    </location>
</feature>
<dbReference type="PIRSF" id="PIRSF006603">
    <property type="entry name" value="DinF"/>
    <property type="match status" value="1"/>
</dbReference>
<accession>A0A0S2W5P2</accession>
<dbReference type="AlphaFoldDB" id="A0A0S2W5P2"/>
<sequence length="444" mass="48529">MDLLKRFFKFVIPSIVSMWIFSLYTMVDGIFVAWGVGEHALTAVNLSMPFTSLVFMVGILLATGTSTVISIALGQGDLDRARNYFNQNLFVTGIASLLLGALVLLNLERVALFLGATPDTLVYVKEYVGTIAAFAIFFTISYNLEVQVKANGAPHISTIGVISCALMNVVLDAVFVLVFHWGVWGAAFATGLAQVTSTCVFFGYFLTHRERLRVGRFKLDLAAYRRILPLGLSEGLNELSNGLVIFLFNHTILRVIGEGALASYTIISYVNTLVLMTMTGTAQGMQPLVSFHLGAGERKNCHRLLKYGVSLIAAFSLVSFALGELGAPAIVSAFLPTDSAVFSYSISALRMYSSSFLVLGFNVIFAAFFTAVERPVFAFSISFGRSLVLLVASLLILSSLFGDKGIWFSTLCSELLCLCLTAFCAWRYFRSHRRENPLPAVEQV</sequence>
<feature type="transmembrane region" description="Helical" evidence="10">
    <location>
        <begin position="156"/>
        <end position="178"/>
    </location>
</feature>
<dbReference type="PATRIC" id="fig|1297617.4.peg.2344"/>
<dbReference type="GO" id="GO:0015297">
    <property type="term" value="F:antiporter activity"/>
    <property type="evidence" value="ECO:0007669"/>
    <property type="project" value="InterPro"/>
</dbReference>
<comment type="subcellular location">
    <subcellularLocation>
        <location evidence="1">Cell membrane</location>
        <topology evidence="1">Multi-pass membrane protein</topology>
    </subcellularLocation>
</comment>
<dbReference type="PANTHER" id="PTHR43823">
    <property type="entry name" value="SPORULATION PROTEIN YKVU"/>
    <property type="match status" value="1"/>
</dbReference>
<feature type="transmembrane region" description="Helical" evidence="10">
    <location>
        <begin position="184"/>
        <end position="206"/>
    </location>
</feature>
<dbReference type="Proteomes" id="UP000064844">
    <property type="component" value="Chromosome"/>
</dbReference>
<evidence type="ECO:0000256" key="1">
    <source>
        <dbReference type="ARBA" id="ARBA00004651"/>
    </source>
</evidence>
<feature type="transmembrane region" description="Helical" evidence="10">
    <location>
        <begin position="53"/>
        <end position="73"/>
    </location>
</feature>
<feature type="transmembrane region" description="Helical" evidence="10">
    <location>
        <begin position="7"/>
        <end position="33"/>
    </location>
</feature>
<evidence type="ECO:0000256" key="8">
    <source>
        <dbReference type="ARBA" id="ARBA00023136"/>
    </source>
</evidence>
<dbReference type="InterPro" id="IPR002528">
    <property type="entry name" value="MATE_fam"/>
</dbReference>
<evidence type="ECO:0000256" key="2">
    <source>
        <dbReference type="ARBA" id="ARBA00008417"/>
    </source>
</evidence>
<dbReference type="GO" id="GO:0005886">
    <property type="term" value="C:plasma membrane"/>
    <property type="evidence" value="ECO:0007669"/>
    <property type="project" value="UniProtKB-SubCell"/>
</dbReference>
<comment type="similarity">
    <text evidence="2">Belongs to the multi antimicrobial extrusion (MATE) (TC 2.A.66.1) family. MepA subfamily.</text>
</comment>
<dbReference type="PANTHER" id="PTHR43823:SF3">
    <property type="entry name" value="MULTIDRUG EXPORT PROTEIN MEPA"/>
    <property type="match status" value="1"/>
</dbReference>
<feature type="transmembrane region" description="Helical" evidence="10">
    <location>
        <begin position="85"/>
        <end position="107"/>
    </location>
</feature>
<dbReference type="RefSeq" id="WP_242857331.1">
    <property type="nucleotide sequence ID" value="NZ_CP011307.1"/>
</dbReference>
<dbReference type="eggNOG" id="COG0534">
    <property type="taxonomic scope" value="Bacteria"/>
</dbReference>
<keyword evidence="6 10" id="KW-0812">Transmembrane</keyword>
<keyword evidence="7 10" id="KW-1133">Transmembrane helix</keyword>
<feature type="transmembrane region" description="Helical" evidence="10">
    <location>
        <begin position="127"/>
        <end position="144"/>
    </location>
</feature>
<organism evidence="11 12">
    <name type="scientific">Intestinimonas butyriciproducens</name>
    <dbReference type="NCBI Taxonomy" id="1297617"/>
    <lineage>
        <taxon>Bacteria</taxon>
        <taxon>Bacillati</taxon>
        <taxon>Bacillota</taxon>
        <taxon>Clostridia</taxon>
        <taxon>Eubacteriales</taxon>
        <taxon>Intestinimonas</taxon>
    </lineage>
</organism>
<dbReference type="InterPro" id="IPR045070">
    <property type="entry name" value="MATE_MepA-like"/>
</dbReference>
<keyword evidence="9" id="KW-0046">Antibiotic resistance</keyword>
<feature type="transmembrane region" description="Helical" evidence="10">
    <location>
        <begin position="376"/>
        <end position="400"/>
    </location>
</feature>
<evidence type="ECO:0000256" key="7">
    <source>
        <dbReference type="ARBA" id="ARBA00022989"/>
    </source>
</evidence>
<dbReference type="KEGG" id="ibu:IB211_02277"/>
<evidence type="ECO:0000313" key="11">
    <source>
        <dbReference type="EMBL" id="ALP94668.1"/>
    </source>
</evidence>
<keyword evidence="12" id="KW-1185">Reference proteome</keyword>
<dbReference type="EMBL" id="CP011307">
    <property type="protein sequence ID" value="ALP94668.1"/>
    <property type="molecule type" value="Genomic_DNA"/>
</dbReference>
<name>A0A0S2W5P2_9FIRM</name>
<dbReference type="Pfam" id="PF01554">
    <property type="entry name" value="MatE"/>
    <property type="match status" value="2"/>
</dbReference>
<keyword evidence="8 10" id="KW-0472">Membrane</keyword>
<gene>
    <name evidence="11" type="ORF">IB211_02277</name>
</gene>
<dbReference type="InterPro" id="IPR051327">
    <property type="entry name" value="MATE_MepA_subfamily"/>
</dbReference>
<keyword evidence="5" id="KW-1003">Cell membrane</keyword>
<evidence type="ECO:0000256" key="6">
    <source>
        <dbReference type="ARBA" id="ARBA00022692"/>
    </source>
</evidence>
<evidence type="ECO:0000256" key="10">
    <source>
        <dbReference type="SAM" id="Phobius"/>
    </source>
</evidence>
<feature type="transmembrane region" description="Helical" evidence="10">
    <location>
        <begin position="406"/>
        <end position="429"/>
    </location>
</feature>
<feature type="transmembrane region" description="Helical" evidence="10">
    <location>
        <begin position="307"/>
        <end position="331"/>
    </location>
</feature>
<dbReference type="GO" id="GO:0042910">
    <property type="term" value="F:xenobiotic transmembrane transporter activity"/>
    <property type="evidence" value="ECO:0007669"/>
    <property type="project" value="InterPro"/>
</dbReference>
<evidence type="ECO:0000313" key="12">
    <source>
        <dbReference type="Proteomes" id="UP000064844"/>
    </source>
</evidence>
<evidence type="ECO:0000256" key="9">
    <source>
        <dbReference type="ARBA" id="ARBA00023251"/>
    </source>
</evidence>